<evidence type="ECO:0000313" key="2">
    <source>
        <dbReference type="EMBL" id="MDT0309255.1"/>
    </source>
</evidence>
<sequence length="79" mass="8149">MSQPVQPPPRPAGPPPAAAPVTPRRPGASGRWASAPATAGEAPPDPLTGRLRRVVEDLPEWSPLPPGELLVRRPGADGP</sequence>
<keyword evidence="3" id="KW-1185">Reference proteome</keyword>
<gene>
    <name evidence="2" type="ORF">RM780_20145</name>
</gene>
<protein>
    <submittedName>
        <fullName evidence="2">Uncharacterized protein</fullName>
    </submittedName>
</protein>
<dbReference type="RefSeq" id="WP_311632210.1">
    <property type="nucleotide sequence ID" value="NZ_JAVREN010000033.1"/>
</dbReference>
<dbReference type="Proteomes" id="UP001183388">
    <property type="component" value="Unassembled WGS sequence"/>
</dbReference>
<feature type="compositionally biased region" description="Low complexity" evidence="1">
    <location>
        <begin position="19"/>
        <end position="28"/>
    </location>
</feature>
<evidence type="ECO:0000256" key="1">
    <source>
        <dbReference type="SAM" id="MobiDB-lite"/>
    </source>
</evidence>
<feature type="compositionally biased region" description="Pro residues" evidence="1">
    <location>
        <begin position="1"/>
        <end position="18"/>
    </location>
</feature>
<reference evidence="3" key="1">
    <citation type="submission" date="2023-07" db="EMBL/GenBank/DDBJ databases">
        <title>30 novel species of actinomycetes from the DSMZ collection.</title>
        <authorList>
            <person name="Nouioui I."/>
        </authorList>
    </citation>
    <scope>NUCLEOTIDE SEQUENCE [LARGE SCALE GENOMIC DNA]</scope>
    <source>
        <strain evidence="3">DSM 44917</strain>
    </source>
</reference>
<organism evidence="2 3">
    <name type="scientific">Streptomyces boetiae</name>
    <dbReference type="NCBI Taxonomy" id="3075541"/>
    <lineage>
        <taxon>Bacteria</taxon>
        <taxon>Bacillati</taxon>
        <taxon>Actinomycetota</taxon>
        <taxon>Actinomycetes</taxon>
        <taxon>Kitasatosporales</taxon>
        <taxon>Streptomycetaceae</taxon>
        <taxon>Streptomyces</taxon>
    </lineage>
</organism>
<proteinExistence type="predicted"/>
<comment type="caution">
    <text evidence="2">The sequence shown here is derived from an EMBL/GenBank/DDBJ whole genome shotgun (WGS) entry which is preliminary data.</text>
</comment>
<accession>A0ABU2LCL6</accession>
<feature type="region of interest" description="Disordered" evidence="1">
    <location>
        <begin position="1"/>
        <end position="79"/>
    </location>
</feature>
<evidence type="ECO:0000313" key="3">
    <source>
        <dbReference type="Proteomes" id="UP001183388"/>
    </source>
</evidence>
<feature type="compositionally biased region" description="Basic and acidic residues" evidence="1">
    <location>
        <begin position="70"/>
        <end position="79"/>
    </location>
</feature>
<dbReference type="EMBL" id="JAVREN010000033">
    <property type="protein sequence ID" value="MDT0309255.1"/>
    <property type="molecule type" value="Genomic_DNA"/>
</dbReference>
<name>A0ABU2LCL6_9ACTN</name>